<comment type="caution">
    <text evidence="2">The sequence shown here is derived from an EMBL/GenBank/DDBJ whole genome shotgun (WGS) entry which is preliminary data.</text>
</comment>
<accession>A0A2V2N1S2</accession>
<organism evidence="2 3">
    <name type="scientific">Methanospirillum lacunae</name>
    <dbReference type="NCBI Taxonomy" id="668570"/>
    <lineage>
        <taxon>Archaea</taxon>
        <taxon>Methanobacteriati</taxon>
        <taxon>Methanobacteriota</taxon>
        <taxon>Stenosarchaea group</taxon>
        <taxon>Methanomicrobia</taxon>
        <taxon>Methanomicrobiales</taxon>
        <taxon>Methanospirillaceae</taxon>
        <taxon>Methanospirillum</taxon>
    </lineage>
</organism>
<name>A0A2V2N1S2_9EURY</name>
<protein>
    <recommendedName>
        <fullName evidence="1">YhcG N-terminal domain-containing protein</fullName>
    </recommendedName>
</protein>
<evidence type="ECO:0000259" key="1">
    <source>
        <dbReference type="Pfam" id="PF17761"/>
    </source>
</evidence>
<dbReference type="Proteomes" id="UP000245657">
    <property type="component" value="Unassembled WGS sequence"/>
</dbReference>
<dbReference type="InterPro" id="IPR041527">
    <property type="entry name" value="YhcG_N"/>
</dbReference>
<evidence type="ECO:0000313" key="2">
    <source>
        <dbReference type="EMBL" id="PWR72535.1"/>
    </source>
</evidence>
<evidence type="ECO:0000313" key="3">
    <source>
        <dbReference type="Proteomes" id="UP000245657"/>
    </source>
</evidence>
<dbReference type="EMBL" id="QGMY01000006">
    <property type="protein sequence ID" value="PWR72535.1"/>
    <property type="molecule type" value="Genomic_DNA"/>
</dbReference>
<keyword evidence="3" id="KW-1185">Reference proteome</keyword>
<dbReference type="RefSeq" id="WP_109968047.1">
    <property type="nucleotide sequence ID" value="NZ_QGMY01000006.1"/>
</dbReference>
<gene>
    <name evidence="2" type="ORF">DK846_06080</name>
</gene>
<reference evidence="2 3" key="1">
    <citation type="submission" date="2018-05" db="EMBL/GenBank/DDBJ databases">
        <title>Draft genome of Methanospirillum lacunae Ki8-1.</title>
        <authorList>
            <person name="Dueholm M.S."/>
            <person name="Nielsen P.H."/>
            <person name="Bakmann L.F."/>
            <person name="Otzen D.E."/>
        </authorList>
    </citation>
    <scope>NUCLEOTIDE SEQUENCE [LARGE SCALE GENOMIC DNA]</scope>
    <source>
        <strain evidence="2 3">Ki8-1</strain>
    </source>
</reference>
<feature type="domain" description="YhcG N-terminal" evidence="1">
    <location>
        <begin position="9"/>
        <end position="55"/>
    </location>
</feature>
<dbReference type="Pfam" id="PF17761">
    <property type="entry name" value="DUF1016_N"/>
    <property type="match status" value="1"/>
</dbReference>
<dbReference type="AlphaFoldDB" id="A0A2V2N1S2"/>
<sequence>MCARGACIISWCHTITLLQYVKDLDIRIYYIKKAIEHGWSRNILVHQRESGLHLREGT</sequence>
<proteinExistence type="predicted"/>